<dbReference type="KEGG" id="tig:THII_3215"/>
<organism evidence="2 3">
    <name type="scientific">Thioploca ingrica</name>
    <dbReference type="NCBI Taxonomy" id="40754"/>
    <lineage>
        <taxon>Bacteria</taxon>
        <taxon>Pseudomonadati</taxon>
        <taxon>Pseudomonadota</taxon>
        <taxon>Gammaproteobacteria</taxon>
        <taxon>Thiotrichales</taxon>
        <taxon>Thiotrichaceae</taxon>
        <taxon>Thioploca</taxon>
    </lineage>
</organism>
<dbReference type="HOGENOM" id="CLU_107586_0_0_6"/>
<dbReference type="OrthoDB" id="5568181at2"/>
<dbReference type="CDD" id="cd06260">
    <property type="entry name" value="DUF820-like"/>
    <property type="match status" value="1"/>
</dbReference>
<gene>
    <name evidence="2" type="ORF">THII_3215</name>
</gene>
<dbReference type="InterPro" id="IPR008538">
    <property type="entry name" value="Uma2"/>
</dbReference>
<reference evidence="2 3" key="1">
    <citation type="journal article" date="2014" name="ISME J.">
        <title>Ecophysiology of Thioploca ingrica as revealed by the complete genome sequence supplemented with proteomic evidence.</title>
        <authorList>
            <person name="Kojima H."/>
            <person name="Ogura Y."/>
            <person name="Yamamoto N."/>
            <person name="Togashi T."/>
            <person name="Mori H."/>
            <person name="Watanabe T."/>
            <person name="Nemoto F."/>
            <person name="Kurokawa K."/>
            <person name="Hayashi T."/>
            <person name="Fukui M."/>
        </authorList>
    </citation>
    <scope>NUCLEOTIDE SEQUENCE [LARGE SCALE GENOMIC DNA]</scope>
</reference>
<dbReference type="SUPFAM" id="SSF52980">
    <property type="entry name" value="Restriction endonuclease-like"/>
    <property type="match status" value="1"/>
</dbReference>
<sequence length="156" mass="17636">MNWKQICEHKNLQDLPFKIELNEQGQILMTPVKVSHSLFQGKLSGLLYFYLDTGQVLVECAVFTKKGTKVADVAWSSSERLEIIKNETECSIAPEICIEVLSDSNTKIEIDEKIALYLTAGAKEVWICDEYGNITCYNDQGKLPYSLLAPNFPKKI</sequence>
<dbReference type="Gene3D" id="3.90.1570.10">
    <property type="entry name" value="tt1808, chain A"/>
    <property type="match status" value="1"/>
</dbReference>
<keyword evidence="3" id="KW-1185">Reference proteome</keyword>
<feature type="domain" description="Putative restriction endonuclease" evidence="1">
    <location>
        <begin position="17"/>
        <end position="139"/>
    </location>
</feature>
<evidence type="ECO:0000259" key="1">
    <source>
        <dbReference type="Pfam" id="PF05685"/>
    </source>
</evidence>
<dbReference type="PANTHER" id="PTHR34107">
    <property type="entry name" value="SLL0198 PROTEIN-RELATED"/>
    <property type="match status" value="1"/>
</dbReference>
<accession>A0A090AN68</accession>
<dbReference type="InterPro" id="IPR012296">
    <property type="entry name" value="Nuclease_put_TT1808"/>
</dbReference>
<proteinExistence type="predicted"/>
<evidence type="ECO:0000313" key="2">
    <source>
        <dbReference type="EMBL" id="BAP57512.1"/>
    </source>
</evidence>
<dbReference type="Pfam" id="PF05685">
    <property type="entry name" value="Uma2"/>
    <property type="match status" value="1"/>
</dbReference>
<protein>
    <recommendedName>
        <fullName evidence="1">Putative restriction endonuclease domain-containing protein</fullName>
    </recommendedName>
</protein>
<evidence type="ECO:0000313" key="3">
    <source>
        <dbReference type="Proteomes" id="UP000031623"/>
    </source>
</evidence>
<dbReference type="Proteomes" id="UP000031623">
    <property type="component" value="Chromosome"/>
</dbReference>
<dbReference type="AlphaFoldDB" id="A0A090AN68"/>
<name>A0A090AN68_9GAMM</name>
<dbReference type="PANTHER" id="PTHR34107:SF4">
    <property type="entry name" value="SLL1222 PROTEIN"/>
    <property type="match status" value="1"/>
</dbReference>
<dbReference type="InterPro" id="IPR011335">
    <property type="entry name" value="Restrct_endonuc-II-like"/>
</dbReference>
<dbReference type="STRING" id="40754.THII_3215"/>
<dbReference type="EMBL" id="AP014633">
    <property type="protein sequence ID" value="BAP57512.1"/>
    <property type="molecule type" value="Genomic_DNA"/>
</dbReference>